<name>A0A6B3LZS3_9BACT</name>
<proteinExistence type="predicted"/>
<dbReference type="InterPro" id="IPR024775">
    <property type="entry name" value="DinB-like"/>
</dbReference>
<dbReference type="AlphaFoldDB" id="A0A6B3LZS3"/>
<accession>A0A6B3LZS3</accession>
<organism evidence="2 3">
    <name type="scientific">Pontibacter burrus</name>
    <dbReference type="NCBI Taxonomy" id="2704466"/>
    <lineage>
        <taxon>Bacteria</taxon>
        <taxon>Pseudomonadati</taxon>
        <taxon>Bacteroidota</taxon>
        <taxon>Cytophagia</taxon>
        <taxon>Cytophagales</taxon>
        <taxon>Hymenobacteraceae</taxon>
        <taxon>Pontibacter</taxon>
    </lineage>
</organism>
<dbReference type="Proteomes" id="UP000474777">
    <property type="component" value="Unassembled WGS sequence"/>
</dbReference>
<dbReference type="RefSeq" id="WP_163915814.1">
    <property type="nucleotide sequence ID" value="NZ_JAAGWD010000006.1"/>
</dbReference>
<dbReference type="InterPro" id="IPR034660">
    <property type="entry name" value="DinB/YfiT-like"/>
</dbReference>
<protein>
    <submittedName>
        <fullName evidence="2">DinB family protein</fullName>
    </submittedName>
</protein>
<evidence type="ECO:0000313" key="2">
    <source>
        <dbReference type="EMBL" id="NEM98931.1"/>
    </source>
</evidence>
<reference evidence="2 3" key="1">
    <citation type="submission" date="2020-02" db="EMBL/GenBank/DDBJ databases">
        <authorList>
            <person name="Kim M.K."/>
        </authorList>
    </citation>
    <scope>NUCLEOTIDE SEQUENCE [LARGE SCALE GENOMIC DNA]</scope>
    <source>
        <strain evidence="2 3">BT327</strain>
    </source>
</reference>
<dbReference type="SUPFAM" id="SSF109854">
    <property type="entry name" value="DinB/YfiT-like putative metalloenzymes"/>
    <property type="match status" value="1"/>
</dbReference>
<feature type="domain" description="DinB-like" evidence="1">
    <location>
        <begin position="34"/>
        <end position="168"/>
    </location>
</feature>
<dbReference type="Gene3D" id="1.20.120.450">
    <property type="entry name" value="dinb family like domain"/>
    <property type="match status" value="1"/>
</dbReference>
<evidence type="ECO:0000259" key="1">
    <source>
        <dbReference type="Pfam" id="PF12867"/>
    </source>
</evidence>
<comment type="caution">
    <text evidence="2">The sequence shown here is derived from an EMBL/GenBank/DDBJ whole genome shotgun (WGS) entry which is preliminary data.</text>
</comment>
<sequence length="178" mass="20864">MALIIERPQQTEYPEYYHTYMRQLPEQGDLFYLLEQQALDLRSMLLPVTEEQAQVGYAEGKWSIKELLQHMIDSERIFAYRALCIARGEEAPLPGFDENTYAYNSMANIRLLRDMLEEYELVRKSNIYLFRSFTADMLSYTGNANGKPITVRALIHIVAAHERHHMGILKERYLKLKA</sequence>
<dbReference type="EMBL" id="JAAGWD010000006">
    <property type="protein sequence ID" value="NEM98931.1"/>
    <property type="molecule type" value="Genomic_DNA"/>
</dbReference>
<keyword evidence="3" id="KW-1185">Reference proteome</keyword>
<gene>
    <name evidence="2" type="ORF">GXP69_14605</name>
</gene>
<evidence type="ECO:0000313" key="3">
    <source>
        <dbReference type="Proteomes" id="UP000474777"/>
    </source>
</evidence>
<dbReference type="Pfam" id="PF12867">
    <property type="entry name" value="DinB_2"/>
    <property type="match status" value="1"/>
</dbReference>